<comment type="subunit">
    <text evidence="9">Component of the Sec protein translocase complex. Heterotrimer consisting of SecY, SecE and SecG subunits. The heterotrimers can form oligomers, although 1 heterotrimer is thought to be able to translocate proteins. Interacts with the ribosome. Interacts with SecDF, and other proteins may be involved. Interacts with SecA.</text>
</comment>
<sequence length="60" mass="6841">MLEKIQKYFQGAQHELKAVKWPTSAETKKLTFIVIVMSLAVAAFLGAFDYGFTYLLKEII</sequence>
<evidence type="ECO:0000313" key="10">
    <source>
        <dbReference type="EMBL" id="PIT92944.1"/>
    </source>
</evidence>
<evidence type="ECO:0000256" key="3">
    <source>
        <dbReference type="ARBA" id="ARBA00022475"/>
    </source>
</evidence>
<keyword evidence="2 9" id="KW-0813">Transport</keyword>
<dbReference type="EMBL" id="PFAY01000025">
    <property type="protein sequence ID" value="PIT92944.1"/>
    <property type="molecule type" value="Genomic_DNA"/>
</dbReference>
<evidence type="ECO:0000256" key="9">
    <source>
        <dbReference type="HAMAP-Rule" id="MF_00422"/>
    </source>
</evidence>
<dbReference type="HAMAP" id="MF_00422">
    <property type="entry name" value="SecE"/>
    <property type="match status" value="1"/>
</dbReference>
<dbReference type="InterPro" id="IPR005807">
    <property type="entry name" value="SecE_bac"/>
</dbReference>
<evidence type="ECO:0000256" key="1">
    <source>
        <dbReference type="ARBA" id="ARBA00004370"/>
    </source>
</evidence>
<protein>
    <recommendedName>
        <fullName evidence="9">Protein translocase subunit SecE</fullName>
    </recommendedName>
</protein>
<keyword evidence="5 9" id="KW-0653">Protein transport</keyword>
<dbReference type="GO" id="GO:0005886">
    <property type="term" value="C:plasma membrane"/>
    <property type="evidence" value="ECO:0007669"/>
    <property type="project" value="UniProtKB-SubCell"/>
</dbReference>
<organism evidence="10 11">
    <name type="scientific">Candidatus Harrisonbacteria bacterium CG10_big_fil_rev_8_21_14_0_10_38_8</name>
    <dbReference type="NCBI Taxonomy" id="1974582"/>
    <lineage>
        <taxon>Bacteria</taxon>
        <taxon>Candidatus Harrisoniibacteriota</taxon>
    </lineage>
</organism>
<keyword evidence="4 9" id="KW-0812">Transmembrane</keyword>
<dbReference type="GO" id="GO:0043952">
    <property type="term" value="P:protein transport by the Sec complex"/>
    <property type="evidence" value="ECO:0007669"/>
    <property type="project" value="UniProtKB-UniRule"/>
</dbReference>
<keyword evidence="3 9" id="KW-1003">Cell membrane</keyword>
<evidence type="ECO:0000256" key="7">
    <source>
        <dbReference type="ARBA" id="ARBA00023010"/>
    </source>
</evidence>
<comment type="function">
    <text evidence="9">Essential subunit of the Sec protein translocation channel SecYEG. Clamps together the 2 halves of SecY. May contact the channel plug during translocation.</text>
</comment>
<dbReference type="NCBIfam" id="TIGR00964">
    <property type="entry name" value="secE_bact"/>
    <property type="match status" value="1"/>
</dbReference>
<dbReference type="GO" id="GO:0065002">
    <property type="term" value="P:intracellular protein transmembrane transport"/>
    <property type="evidence" value="ECO:0007669"/>
    <property type="project" value="UniProtKB-UniRule"/>
</dbReference>
<dbReference type="Gene3D" id="1.20.5.1030">
    <property type="entry name" value="Preprotein translocase secy subunit"/>
    <property type="match status" value="1"/>
</dbReference>
<dbReference type="PANTHER" id="PTHR33910:SF1">
    <property type="entry name" value="PROTEIN TRANSLOCASE SUBUNIT SECE"/>
    <property type="match status" value="1"/>
</dbReference>
<evidence type="ECO:0000256" key="8">
    <source>
        <dbReference type="ARBA" id="ARBA00023136"/>
    </source>
</evidence>
<keyword evidence="7 9" id="KW-0811">Translocation</keyword>
<dbReference type="PANTHER" id="PTHR33910">
    <property type="entry name" value="PROTEIN TRANSLOCASE SUBUNIT SECE"/>
    <property type="match status" value="1"/>
</dbReference>
<dbReference type="Proteomes" id="UP000229112">
    <property type="component" value="Unassembled WGS sequence"/>
</dbReference>
<dbReference type="GO" id="GO:0009306">
    <property type="term" value="P:protein secretion"/>
    <property type="evidence" value="ECO:0007669"/>
    <property type="project" value="UniProtKB-UniRule"/>
</dbReference>
<keyword evidence="8 9" id="KW-0472">Membrane</keyword>
<comment type="similarity">
    <text evidence="9">Belongs to the SecE/SEC61-gamma family.</text>
</comment>
<evidence type="ECO:0000313" key="11">
    <source>
        <dbReference type="Proteomes" id="UP000229112"/>
    </source>
</evidence>
<comment type="subcellular location">
    <subcellularLocation>
        <location evidence="9">Cell membrane</location>
        <topology evidence="9">Single-pass membrane protein</topology>
    </subcellularLocation>
    <subcellularLocation>
        <location evidence="1">Membrane</location>
    </subcellularLocation>
</comment>
<comment type="caution">
    <text evidence="10">The sequence shown here is derived from an EMBL/GenBank/DDBJ whole genome shotgun (WGS) entry which is preliminary data.</text>
</comment>
<dbReference type="AlphaFoldDB" id="A0A2M6WJM7"/>
<dbReference type="GO" id="GO:0008320">
    <property type="term" value="F:protein transmembrane transporter activity"/>
    <property type="evidence" value="ECO:0007669"/>
    <property type="project" value="UniProtKB-UniRule"/>
</dbReference>
<accession>A0A2M6WJM7</accession>
<evidence type="ECO:0000256" key="4">
    <source>
        <dbReference type="ARBA" id="ARBA00022692"/>
    </source>
</evidence>
<dbReference type="InterPro" id="IPR038379">
    <property type="entry name" value="SecE_sf"/>
</dbReference>
<proteinExistence type="inferred from homology"/>
<dbReference type="GO" id="GO:0006605">
    <property type="term" value="P:protein targeting"/>
    <property type="evidence" value="ECO:0007669"/>
    <property type="project" value="UniProtKB-UniRule"/>
</dbReference>
<keyword evidence="6 9" id="KW-1133">Transmembrane helix</keyword>
<feature type="transmembrane region" description="Helical" evidence="9">
    <location>
        <begin position="30"/>
        <end position="48"/>
    </location>
</feature>
<dbReference type="Pfam" id="PF00584">
    <property type="entry name" value="SecE"/>
    <property type="match status" value="1"/>
</dbReference>
<gene>
    <name evidence="9 10" type="primary">secE</name>
    <name evidence="10" type="ORF">COU06_02595</name>
</gene>
<evidence type="ECO:0000256" key="2">
    <source>
        <dbReference type="ARBA" id="ARBA00022448"/>
    </source>
</evidence>
<reference evidence="11" key="1">
    <citation type="submission" date="2017-09" db="EMBL/GenBank/DDBJ databases">
        <title>Depth-based differentiation of microbial function through sediment-hosted aquifers and enrichment of novel symbionts in the deep terrestrial subsurface.</title>
        <authorList>
            <person name="Probst A.J."/>
            <person name="Ladd B."/>
            <person name="Jarett J.K."/>
            <person name="Geller-Mcgrath D.E."/>
            <person name="Sieber C.M.K."/>
            <person name="Emerson J.B."/>
            <person name="Anantharaman K."/>
            <person name="Thomas B.C."/>
            <person name="Malmstrom R."/>
            <person name="Stieglmeier M."/>
            <person name="Klingl A."/>
            <person name="Woyke T."/>
            <person name="Ryan C.M."/>
            <person name="Banfield J.F."/>
        </authorList>
    </citation>
    <scope>NUCLEOTIDE SEQUENCE [LARGE SCALE GENOMIC DNA]</scope>
</reference>
<evidence type="ECO:0000256" key="5">
    <source>
        <dbReference type="ARBA" id="ARBA00022927"/>
    </source>
</evidence>
<evidence type="ECO:0000256" key="6">
    <source>
        <dbReference type="ARBA" id="ARBA00022989"/>
    </source>
</evidence>
<name>A0A2M6WJM7_9BACT</name>
<dbReference type="InterPro" id="IPR001901">
    <property type="entry name" value="Translocase_SecE/Sec61-g"/>
</dbReference>